<evidence type="ECO:0008006" key="4">
    <source>
        <dbReference type="Google" id="ProtNLM"/>
    </source>
</evidence>
<evidence type="ECO:0000313" key="3">
    <source>
        <dbReference type="Proteomes" id="UP000177564"/>
    </source>
</evidence>
<dbReference type="STRING" id="1797240.A3D68_02510"/>
<keyword evidence="1" id="KW-0812">Transmembrane</keyword>
<keyword evidence="1" id="KW-1133">Transmembrane helix</keyword>
<protein>
    <recommendedName>
        <fullName evidence="4">DoxX family protein</fullName>
    </recommendedName>
</protein>
<sequence length="120" mass="13528">MRLGAAFALLYPALDAWFEPYTWVGYLPSFVRGYVPDITLLHLFGVVEIVLALWILSGIKIFWPSTAATVLLVSIVVFNPHEFPVLFRDLSIASLTFALALMQAQKARAHTESLEFKKQM</sequence>
<feature type="transmembrane region" description="Helical" evidence="1">
    <location>
        <begin position="61"/>
        <end position="79"/>
    </location>
</feature>
<keyword evidence="1" id="KW-0472">Membrane</keyword>
<proteinExistence type="predicted"/>
<accession>A0A1F4XQW7</accession>
<evidence type="ECO:0000313" key="2">
    <source>
        <dbReference type="EMBL" id="OGC83433.1"/>
    </source>
</evidence>
<reference evidence="2 3" key="1">
    <citation type="journal article" date="2016" name="Nat. Commun.">
        <title>Thousands of microbial genomes shed light on interconnected biogeochemical processes in an aquifer system.</title>
        <authorList>
            <person name="Anantharaman K."/>
            <person name="Brown C.T."/>
            <person name="Hug L.A."/>
            <person name="Sharon I."/>
            <person name="Castelle C.J."/>
            <person name="Probst A.J."/>
            <person name="Thomas B.C."/>
            <person name="Singh A."/>
            <person name="Wilkins M.J."/>
            <person name="Karaoz U."/>
            <person name="Brodie E.L."/>
            <person name="Williams K.H."/>
            <person name="Hubbard S.S."/>
            <person name="Banfield J.F."/>
        </authorList>
    </citation>
    <scope>NUCLEOTIDE SEQUENCE [LARGE SCALE GENOMIC DNA]</scope>
</reference>
<gene>
    <name evidence="2" type="ORF">A3D68_02510</name>
</gene>
<name>A0A1F4XQW7_9BACT</name>
<comment type="caution">
    <text evidence="2">The sequence shown here is derived from an EMBL/GenBank/DDBJ whole genome shotgun (WGS) entry which is preliminary data.</text>
</comment>
<feature type="transmembrane region" description="Helical" evidence="1">
    <location>
        <begin position="39"/>
        <end position="56"/>
    </location>
</feature>
<dbReference type="Proteomes" id="UP000177564">
    <property type="component" value="Unassembled WGS sequence"/>
</dbReference>
<evidence type="ECO:0000256" key="1">
    <source>
        <dbReference type="SAM" id="Phobius"/>
    </source>
</evidence>
<dbReference type="EMBL" id="MEWU01000020">
    <property type="protein sequence ID" value="OGC83433.1"/>
    <property type="molecule type" value="Genomic_DNA"/>
</dbReference>
<organism evidence="2 3">
    <name type="scientific">Candidatus Adlerbacteria bacterium RIFCSPHIGHO2_02_FULL_52_17</name>
    <dbReference type="NCBI Taxonomy" id="1797240"/>
    <lineage>
        <taxon>Bacteria</taxon>
        <taxon>Candidatus Adleribacteriota</taxon>
    </lineage>
</organism>
<dbReference type="AlphaFoldDB" id="A0A1F4XQW7"/>